<evidence type="ECO:0000256" key="4">
    <source>
        <dbReference type="ARBA" id="ARBA00022824"/>
    </source>
</evidence>
<evidence type="ECO:0000313" key="13">
    <source>
        <dbReference type="RefSeq" id="XP_014669603.1"/>
    </source>
</evidence>
<dbReference type="PANTHER" id="PTHR11073:SF1">
    <property type="entry name" value="CALNEXIN 14D-RELATED"/>
    <property type="match status" value="1"/>
</dbReference>
<evidence type="ECO:0000256" key="8">
    <source>
        <dbReference type="RuleBase" id="RU362126"/>
    </source>
</evidence>
<evidence type="ECO:0000256" key="6">
    <source>
        <dbReference type="ARBA" id="ARBA00023136"/>
    </source>
</evidence>
<dbReference type="PROSITE" id="PS00804">
    <property type="entry name" value="CALRETICULIN_2"/>
    <property type="match status" value="1"/>
</dbReference>
<keyword evidence="4 8" id="KW-0256">Endoplasmic reticulum</keyword>
<evidence type="ECO:0000256" key="3">
    <source>
        <dbReference type="ARBA" id="ARBA00022692"/>
    </source>
</evidence>
<evidence type="ECO:0000313" key="12">
    <source>
        <dbReference type="RefSeq" id="XP_014669602.1"/>
    </source>
</evidence>
<evidence type="ECO:0000256" key="2">
    <source>
        <dbReference type="ARBA" id="ARBA00010983"/>
    </source>
</evidence>
<evidence type="ECO:0000256" key="7">
    <source>
        <dbReference type="ARBA" id="ARBA00023186"/>
    </source>
</evidence>
<dbReference type="InterPro" id="IPR013320">
    <property type="entry name" value="ConA-like_dom_sf"/>
</dbReference>
<dbReference type="GeneID" id="106810686"/>
<feature type="compositionally biased region" description="Basic residues" evidence="9">
    <location>
        <begin position="586"/>
        <end position="595"/>
    </location>
</feature>
<sequence>MRFVSLILLSLLFICSYGHNEFDESDELGVDAEPKVIEESTKVHVEKKYFVPPVLKGDAFFTEIFKSQDNLKTKWVISQAKKDGVDENIAKYDGKWAVEEPDDNLLVGDVGLVLKSKAKHHAIAAPLDKPYEFIGNPLVVQYEVKLQNGLECGGAYIKLLSKSNKLKLEEFNDQTPYTIMFGPDKCGNDAKLHFIFRHMNPLTGEFEEKHAKRPSVNIDKQFSDKKTHLYTLVLNSDNTFQIYVDNTQVNSGSLLEDCTPPVNPPEEIEDPSETKPEDWDEREKIRDPEAVKPDEWDETEPAKIEDTSAVKPAGWLDDEEELLADPEAEKPDDWDEEMDGEWEPPMISNPNCSPGCGEWKPPMIDNPKYKGKWQSPLIDNPAYKGKWKPQIIKNPNYFYDEHPYKMQPIAAIGLELWSMTDGIVFDNFIITDAKSTADEWAKDTFNIKQTEEEAEAAKEGLIAQLIATTNDRPWLWAVYIIVIVLPLILIIIYCCSSSSKDPAADNKKTDESTPDGPEEEEDDEEEDANGEGEDNEEPAKEDEKASPEDEKASPEDESTKKSSKGKAALEKEEEKEDGAGDSLRTSPRRRTARKD</sequence>
<dbReference type="PROSITE" id="PS00803">
    <property type="entry name" value="CALRETICULIN_1"/>
    <property type="match status" value="1"/>
</dbReference>
<dbReference type="RefSeq" id="XP_014669601.1">
    <property type="nucleotide sequence ID" value="XM_014814115.1"/>
</dbReference>
<evidence type="ECO:0000313" key="14">
    <source>
        <dbReference type="RefSeq" id="XP_014669604.1"/>
    </source>
</evidence>
<dbReference type="RefSeq" id="XP_014669603.1">
    <property type="nucleotide sequence ID" value="XM_014814117.1"/>
</dbReference>
<keyword evidence="5 8" id="KW-1133">Transmembrane helix</keyword>
<proteinExistence type="inferred from homology"/>
<comment type="subcellular location">
    <subcellularLocation>
        <location evidence="1">Endoplasmic reticulum membrane</location>
        <topology evidence="1">Single-pass membrane protein</topology>
    </subcellularLocation>
</comment>
<dbReference type="InterPro" id="IPR001580">
    <property type="entry name" value="Calret/calnex"/>
</dbReference>
<dbReference type="SUPFAM" id="SSF49899">
    <property type="entry name" value="Concanavalin A-like lectins/glucanases"/>
    <property type="match status" value="2"/>
</dbReference>
<keyword evidence="10" id="KW-1185">Reference proteome</keyword>
<evidence type="ECO:0000256" key="9">
    <source>
        <dbReference type="SAM" id="MobiDB-lite"/>
    </source>
</evidence>
<gene>
    <name evidence="11 12 13 14" type="primary">LOC106810686</name>
</gene>
<comment type="similarity">
    <text evidence="2 8">Belongs to the calreticulin family.</text>
</comment>
<dbReference type="RefSeq" id="XP_014669602.1">
    <property type="nucleotide sequence ID" value="XM_014814116.1"/>
</dbReference>
<keyword evidence="8" id="KW-0732">Signal</keyword>
<protein>
    <submittedName>
        <fullName evidence="11 12">Calnexin-like</fullName>
    </submittedName>
</protein>
<dbReference type="SUPFAM" id="SSF63887">
    <property type="entry name" value="P-domain of calnexin/calreticulin"/>
    <property type="match status" value="1"/>
</dbReference>
<feature type="compositionally biased region" description="Basic and acidic residues" evidence="9">
    <location>
        <begin position="537"/>
        <end position="560"/>
    </location>
</feature>
<evidence type="ECO:0000256" key="1">
    <source>
        <dbReference type="ARBA" id="ARBA00004389"/>
    </source>
</evidence>
<dbReference type="Pfam" id="PF00262">
    <property type="entry name" value="Calreticulin"/>
    <property type="match status" value="1"/>
</dbReference>
<keyword evidence="3 8" id="KW-0812">Transmembrane</keyword>
<dbReference type="Gene3D" id="2.10.250.10">
    <property type="entry name" value="Calreticulin/calnexin, P domain"/>
    <property type="match status" value="1"/>
</dbReference>
<feature type="region of interest" description="Disordered" evidence="9">
    <location>
        <begin position="251"/>
        <end position="352"/>
    </location>
</feature>
<keyword evidence="7 8" id="KW-0143">Chaperone</keyword>
<dbReference type="InterPro" id="IPR018124">
    <property type="entry name" value="Calret/calnex_CS"/>
</dbReference>
<dbReference type="Gene3D" id="2.60.120.200">
    <property type="match status" value="1"/>
</dbReference>
<reference evidence="11 12" key="1">
    <citation type="submission" date="2025-05" db="UniProtKB">
        <authorList>
            <consortium name="RefSeq"/>
        </authorList>
    </citation>
    <scope>IDENTIFICATION</scope>
</reference>
<evidence type="ECO:0000313" key="11">
    <source>
        <dbReference type="RefSeq" id="XP_014669601.1"/>
    </source>
</evidence>
<feature type="compositionally biased region" description="Basic and acidic residues" evidence="9">
    <location>
        <begin position="272"/>
        <end position="308"/>
    </location>
</feature>
<keyword evidence="6 8" id="KW-0472">Membrane</keyword>
<name>A0ABM1EBN3_PRICU</name>
<dbReference type="PRINTS" id="PR00626">
    <property type="entry name" value="CALRETICULIN"/>
</dbReference>
<evidence type="ECO:0000256" key="5">
    <source>
        <dbReference type="ARBA" id="ARBA00022989"/>
    </source>
</evidence>
<organism evidence="10 14">
    <name type="scientific">Priapulus caudatus</name>
    <name type="common">Priapulid worm</name>
    <dbReference type="NCBI Taxonomy" id="37621"/>
    <lineage>
        <taxon>Eukaryota</taxon>
        <taxon>Metazoa</taxon>
        <taxon>Ecdysozoa</taxon>
        <taxon>Scalidophora</taxon>
        <taxon>Priapulida</taxon>
        <taxon>Priapulimorpha</taxon>
        <taxon>Priapulimorphida</taxon>
        <taxon>Priapulidae</taxon>
        <taxon>Priapulus</taxon>
    </lineage>
</organism>
<dbReference type="PANTHER" id="PTHR11073">
    <property type="entry name" value="CALRETICULIN AND CALNEXIN"/>
    <property type="match status" value="1"/>
</dbReference>
<feature type="chain" id="PRO_5044948487" evidence="8">
    <location>
        <begin position="19"/>
        <end position="595"/>
    </location>
</feature>
<feature type="compositionally biased region" description="Basic and acidic residues" evidence="9">
    <location>
        <begin position="502"/>
        <end position="511"/>
    </location>
</feature>
<feature type="signal peptide" evidence="8">
    <location>
        <begin position="1"/>
        <end position="18"/>
    </location>
</feature>
<dbReference type="RefSeq" id="XP_014669604.1">
    <property type="nucleotide sequence ID" value="XM_014814118.1"/>
</dbReference>
<dbReference type="InterPro" id="IPR009033">
    <property type="entry name" value="Calreticulin/calnexin_P_dom_sf"/>
</dbReference>
<feature type="compositionally biased region" description="Acidic residues" evidence="9">
    <location>
        <begin position="316"/>
        <end position="342"/>
    </location>
</feature>
<feature type="compositionally biased region" description="Acidic residues" evidence="9">
    <location>
        <begin position="512"/>
        <end position="536"/>
    </location>
</feature>
<feature type="transmembrane region" description="Helical" evidence="8">
    <location>
        <begin position="474"/>
        <end position="495"/>
    </location>
</feature>
<accession>A0ABM1EBN3</accession>
<evidence type="ECO:0000313" key="10">
    <source>
        <dbReference type="Proteomes" id="UP000695022"/>
    </source>
</evidence>
<dbReference type="Proteomes" id="UP000695022">
    <property type="component" value="Unplaced"/>
</dbReference>
<feature type="region of interest" description="Disordered" evidence="9">
    <location>
        <begin position="499"/>
        <end position="595"/>
    </location>
</feature>